<dbReference type="SUPFAM" id="SSF51735">
    <property type="entry name" value="NAD(P)-binding Rossmann-fold domains"/>
    <property type="match status" value="1"/>
</dbReference>
<proteinExistence type="inferred from homology"/>
<comment type="function">
    <text evidence="1 14">Catalyzes the NADPH-dependent reduction of beta-ketoacyl-ACP substrates to beta-hydroxyacyl-ACP products, the first reductive step in the elongation cycle of fatty acid biosynthesis.</text>
</comment>
<evidence type="ECO:0000256" key="5">
    <source>
        <dbReference type="ARBA" id="ARBA00022516"/>
    </source>
</evidence>
<dbReference type="CDD" id="cd05333">
    <property type="entry name" value="BKR_SDR_c"/>
    <property type="match status" value="1"/>
</dbReference>
<dbReference type="NCBIfam" id="NF009466">
    <property type="entry name" value="PRK12826.1-2"/>
    <property type="match status" value="1"/>
</dbReference>
<keyword evidence="5 14" id="KW-0444">Lipid biosynthesis</keyword>
<comment type="subunit">
    <text evidence="4 14">Homotetramer.</text>
</comment>
<comment type="caution">
    <text evidence="16">The sequence shown here is derived from an EMBL/GenBank/DDBJ whole genome shotgun (WGS) entry which is preliminary data.</text>
</comment>
<evidence type="ECO:0000256" key="14">
    <source>
        <dbReference type="RuleBase" id="RU366074"/>
    </source>
</evidence>
<dbReference type="PRINTS" id="PR00080">
    <property type="entry name" value="SDRFAMILY"/>
</dbReference>
<comment type="similarity">
    <text evidence="3 14">Belongs to the short-chain dehydrogenases/reductases (SDR) family.</text>
</comment>
<keyword evidence="6 14" id="KW-0276">Fatty acid metabolism</keyword>
<evidence type="ECO:0000256" key="4">
    <source>
        <dbReference type="ARBA" id="ARBA00011881"/>
    </source>
</evidence>
<dbReference type="Proteomes" id="UP000249522">
    <property type="component" value="Unassembled WGS sequence"/>
</dbReference>
<organism evidence="16 17">
    <name type="scientific">Paenibacillus sambharensis</name>
    <dbReference type="NCBI Taxonomy" id="1803190"/>
    <lineage>
        <taxon>Bacteria</taxon>
        <taxon>Bacillati</taxon>
        <taxon>Bacillota</taxon>
        <taxon>Bacilli</taxon>
        <taxon>Bacillales</taxon>
        <taxon>Paenibacillaceae</taxon>
        <taxon>Paenibacillus</taxon>
    </lineage>
</organism>
<evidence type="ECO:0000313" key="17">
    <source>
        <dbReference type="Proteomes" id="UP000249522"/>
    </source>
</evidence>
<evidence type="ECO:0000256" key="13">
    <source>
        <dbReference type="PIRSR" id="PIRSR611284-2"/>
    </source>
</evidence>
<feature type="binding site" evidence="13">
    <location>
        <begin position="157"/>
        <end position="161"/>
    </location>
    <ligand>
        <name>NADP(+)</name>
        <dbReference type="ChEBI" id="CHEBI:58349"/>
    </ligand>
</feature>
<dbReference type="InterPro" id="IPR057326">
    <property type="entry name" value="KR_dom"/>
</dbReference>
<dbReference type="FunFam" id="3.40.50.720:FF:000037">
    <property type="entry name" value="3-oxoacyl-[acyl-carrier-protein] reductase FabG"/>
    <property type="match status" value="1"/>
</dbReference>
<dbReference type="GO" id="GO:0051287">
    <property type="term" value="F:NAD binding"/>
    <property type="evidence" value="ECO:0007669"/>
    <property type="project" value="UniProtKB-UniRule"/>
</dbReference>
<dbReference type="Gene3D" id="3.40.50.720">
    <property type="entry name" value="NAD(P)-binding Rossmann-like Domain"/>
    <property type="match status" value="1"/>
</dbReference>
<comment type="pathway">
    <text evidence="2 14">Lipid metabolism; fatty acid biosynthesis.</text>
</comment>
<dbReference type="NCBIfam" id="NF009464">
    <property type="entry name" value="PRK12824.1"/>
    <property type="match status" value="1"/>
</dbReference>
<dbReference type="PANTHER" id="PTHR42879:SF2">
    <property type="entry name" value="3-OXOACYL-[ACYL-CARRIER-PROTEIN] REDUCTASE FABG"/>
    <property type="match status" value="1"/>
</dbReference>
<keyword evidence="7 13" id="KW-0521">NADP</keyword>
<dbReference type="GO" id="GO:0004316">
    <property type="term" value="F:3-oxoacyl-[acyl-carrier-protein] reductase (NADPH) activity"/>
    <property type="evidence" value="ECO:0007669"/>
    <property type="project" value="UniProtKB-UniRule"/>
</dbReference>
<evidence type="ECO:0000256" key="12">
    <source>
        <dbReference type="PIRSR" id="PIRSR611284-1"/>
    </source>
</evidence>
<keyword evidence="10 14" id="KW-0275">Fatty acid biosynthesis</keyword>
<keyword evidence="9 14" id="KW-0443">Lipid metabolism</keyword>
<dbReference type="NCBIfam" id="NF004199">
    <property type="entry name" value="PRK05653.1-4"/>
    <property type="match status" value="1"/>
</dbReference>
<feature type="domain" description="Ketoreductase" evidence="15">
    <location>
        <begin position="8"/>
        <end position="188"/>
    </location>
</feature>
<feature type="binding site" evidence="13">
    <location>
        <begin position="14"/>
        <end position="17"/>
    </location>
    <ligand>
        <name>NADP(+)</name>
        <dbReference type="ChEBI" id="CHEBI:58349"/>
    </ligand>
</feature>
<dbReference type="InterPro" id="IPR002347">
    <property type="entry name" value="SDR_fam"/>
</dbReference>
<evidence type="ECO:0000256" key="7">
    <source>
        <dbReference type="ARBA" id="ARBA00022857"/>
    </source>
</evidence>
<feature type="binding site" evidence="13">
    <location>
        <position position="92"/>
    </location>
    <ligand>
        <name>NADP(+)</name>
        <dbReference type="ChEBI" id="CHEBI:58349"/>
    </ligand>
</feature>
<dbReference type="EMBL" id="QKRB01000057">
    <property type="protein sequence ID" value="PZD93292.1"/>
    <property type="molecule type" value="Genomic_DNA"/>
</dbReference>
<dbReference type="InterPro" id="IPR011284">
    <property type="entry name" value="3oxo_ACP_reduc"/>
</dbReference>
<evidence type="ECO:0000256" key="6">
    <source>
        <dbReference type="ARBA" id="ARBA00022832"/>
    </source>
</evidence>
<evidence type="ECO:0000259" key="15">
    <source>
        <dbReference type="SMART" id="SM00822"/>
    </source>
</evidence>
<feature type="binding site" evidence="13">
    <location>
        <position position="190"/>
    </location>
    <ligand>
        <name>NADP(+)</name>
        <dbReference type="ChEBI" id="CHEBI:58349"/>
    </ligand>
</feature>
<dbReference type="InterPro" id="IPR050259">
    <property type="entry name" value="SDR"/>
</dbReference>
<sequence>MFAGLEGKKALVTGASRGIGRAIAVALAEAGADVAVNYAGSEGAAAETAAAVEALGRRALLIKGDVGKADAFESMVKEVLEAFGSLDILVNNAGITRDNLIMRMKEEEFDQVIETNLKGVFNGIKAVTRPMMKQRSGRIINISSVVGAVGNPGQANYVAAKAGVIGLTKASARELASRGITVNCVAPGFIATDMTDKLSAETRDQLSGQIPLARLGQPEDIASAVRFLASDAAAYMTGQTIHVDGGMYMG</sequence>
<evidence type="ECO:0000256" key="1">
    <source>
        <dbReference type="ARBA" id="ARBA00002607"/>
    </source>
</evidence>
<keyword evidence="8 14" id="KW-0560">Oxidoreductase</keyword>
<name>A0A2W1LE04_9BACL</name>
<dbReference type="OrthoDB" id="9803333at2"/>
<dbReference type="RefSeq" id="WP_111148961.1">
    <property type="nucleotide sequence ID" value="NZ_QKRB01000057.1"/>
</dbReference>
<dbReference type="SMART" id="SM00822">
    <property type="entry name" value="PKS_KR"/>
    <property type="match status" value="1"/>
</dbReference>
<dbReference type="AlphaFoldDB" id="A0A2W1LE04"/>
<evidence type="ECO:0000313" key="16">
    <source>
        <dbReference type="EMBL" id="PZD93292.1"/>
    </source>
</evidence>
<dbReference type="PRINTS" id="PR00081">
    <property type="entry name" value="GDHRDH"/>
</dbReference>
<evidence type="ECO:0000256" key="11">
    <source>
        <dbReference type="ARBA" id="ARBA00048508"/>
    </source>
</evidence>
<evidence type="ECO:0000256" key="3">
    <source>
        <dbReference type="ARBA" id="ARBA00006484"/>
    </source>
</evidence>
<reference evidence="16 17" key="1">
    <citation type="submission" date="2018-06" db="EMBL/GenBank/DDBJ databases">
        <title>Paenibacillus imtechensis sp. nov.</title>
        <authorList>
            <person name="Pinnaka A.K."/>
            <person name="Singh H."/>
            <person name="Kaur M."/>
        </authorList>
    </citation>
    <scope>NUCLEOTIDE SEQUENCE [LARGE SCALE GENOMIC DNA]</scope>
    <source>
        <strain evidence="16 17">SMB1</strain>
    </source>
</reference>
<dbReference type="PANTHER" id="PTHR42879">
    <property type="entry name" value="3-OXOACYL-(ACYL-CARRIER-PROTEIN) REDUCTASE"/>
    <property type="match status" value="1"/>
</dbReference>
<gene>
    <name evidence="16" type="ORF">DNH61_21860</name>
</gene>
<evidence type="ECO:0000256" key="2">
    <source>
        <dbReference type="ARBA" id="ARBA00005194"/>
    </source>
</evidence>
<accession>A0A2W1LE04</accession>
<dbReference type="UniPathway" id="UPA00094"/>
<dbReference type="NCBIfam" id="TIGR01830">
    <property type="entry name" value="3oxo_ACP_reduc"/>
    <property type="match status" value="1"/>
</dbReference>
<comment type="catalytic activity">
    <reaction evidence="11 14">
        <text>a (3R)-hydroxyacyl-[ACP] + NADP(+) = a 3-oxoacyl-[ACP] + NADPH + H(+)</text>
        <dbReference type="Rhea" id="RHEA:17397"/>
        <dbReference type="Rhea" id="RHEA-COMP:9916"/>
        <dbReference type="Rhea" id="RHEA-COMP:9945"/>
        <dbReference type="ChEBI" id="CHEBI:15378"/>
        <dbReference type="ChEBI" id="CHEBI:57783"/>
        <dbReference type="ChEBI" id="CHEBI:58349"/>
        <dbReference type="ChEBI" id="CHEBI:78776"/>
        <dbReference type="ChEBI" id="CHEBI:78827"/>
        <dbReference type="EC" id="1.1.1.100"/>
    </reaction>
</comment>
<keyword evidence="17" id="KW-1185">Reference proteome</keyword>
<dbReference type="NCBIfam" id="NF005559">
    <property type="entry name" value="PRK07231.1"/>
    <property type="match status" value="1"/>
</dbReference>
<feature type="active site" description="Proton acceptor" evidence="12">
    <location>
        <position position="157"/>
    </location>
</feature>
<dbReference type="InterPro" id="IPR036291">
    <property type="entry name" value="NAD(P)-bd_dom_sf"/>
</dbReference>
<dbReference type="NCBIfam" id="NF004197">
    <property type="entry name" value="PRK05653.1-1"/>
    <property type="match status" value="1"/>
</dbReference>
<evidence type="ECO:0000256" key="8">
    <source>
        <dbReference type="ARBA" id="ARBA00023002"/>
    </source>
</evidence>
<dbReference type="Pfam" id="PF13561">
    <property type="entry name" value="adh_short_C2"/>
    <property type="match status" value="1"/>
</dbReference>
<evidence type="ECO:0000256" key="10">
    <source>
        <dbReference type="ARBA" id="ARBA00023160"/>
    </source>
</evidence>
<dbReference type="EC" id="1.1.1.100" evidence="14"/>
<evidence type="ECO:0000256" key="9">
    <source>
        <dbReference type="ARBA" id="ARBA00023098"/>
    </source>
</evidence>
<protein>
    <recommendedName>
        <fullName evidence="14">3-oxoacyl-[acyl-carrier-protein] reductase</fullName>
        <ecNumber evidence="14">1.1.1.100</ecNumber>
    </recommendedName>
</protein>
<dbReference type="GO" id="GO:0006633">
    <property type="term" value="P:fatty acid biosynthetic process"/>
    <property type="evidence" value="ECO:0007669"/>
    <property type="project" value="UniProtKB-UniPathway"/>
</dbReference>